<evidence type="ECO:0000313" key="1">
    <source>
        <dbReference type="EMBL" id="TQV97221.1"/>
    </source>
</evidence>
<reference evidence="1 2" key="1">
    <citation type="journal article" date="2019" name="Appl. Microbiol. Biotechnol.">
        <title>Genome sequence of Isaria javanica and comparative genome analysis insights into family S53 peptidase evolution in fungal entomopathogens.</title>
        <authorList>
            <person name="Lin R."/>
            <person name="Zhang X."/>
            <person name="Xin B."/>
            <person name="Zou M."/>
            <person name="Gao Y."/>
            <person name="Qin F."/>
            <person name="Hu Q."/>
            <person name="Xie B."/>
            <person name="Cheng X."/>
        </authorList>
    </citation>
    <scope>NUCLEOTIDE SEQUENCE [LARGE SCALE GENOMIC DNA]</scope>
    <source>
        <strain evidence="1 2">IJ1G</strain>
    </source>
</reference>
<dbReference type="Proteomes" id="UP000315783">
    <property type="component" value="Unassembled WGS sequence"/>
</dbReference>
<dbReference type="EMBL" id="SPUK01000005">
    <property type="protein sequence ID" value="TQV97221.1"/>
    <property type="molecule type" value="Genomic_DNA"/>
</dbReference>
<protein>
    <submittedName>
        <fullName evidence="1">Uncharacterized protein</fullName>
    </submittedName>
</protein>
<sequence length="70" mass="7901">MLRVFQQSGQASDIFALSIAGFLHKPDSTANALTVPRHCVRGKYPSRARLIDMTSLWVQRRSKLCTRSQP</sequence>
<accession>A0A545V683</accession>
<keyword evidence="2" id="KW-1185">Reference proteome</keyword>
<dbReference type="AlphaFoldDB" id="A0A545V683"/>
<name>A0A545V683_9HYPO</name>
<evidence type="ECO:0000313" key="2">
    <source>
        <dbReference type="Proteomes" id="UP000315783"/>
    </source>
</evidence>
<gene>
    <name evidence="1" type="ORF">IF1G_04461</name>
</gene>
<comment type="caution">
    <text evidence="1">The sequence shown here is derived from an EMBL/GenBank/DDBJ whole genome shotgun (WGS) entry which is preliminary data.</text>
</comment>
<organism evidence="1 2">
    <name type="scientific">Cordyceps javanica</name>
    <dbReference type="NCBI Taxonomy" id="43265"/>
    <lineage>
        <taxon>Eukaryota</taxon>
        <taxon>Fungi</taxon>
        <taxon>Dikarya</taxon>
        <taxon>Ascomycota</taxon>
        <taxon>Pezizomycotina</taxon>
        <taxon>Sordariomycetes</taxon>
        <taxon>Hypocreomycetidae</taxon>
        <taxon>Hypocreales</taxon>
        <taxon>Cordycipitaceae</taxon>
        <taxon>Cordyceps</taxon>
    </lineage>
</organism>
<proteinExistence type="predicted"/>